<dbReference type="Proteomes" id="UP000828941">
    <property type="component" value="Chromosome 10"/>
</dbReference>
<comment type="caution">
    <text evidence="1">The sequence shown here is derived from an EMBL/GenBank/DDBJ whole genome shotgun (WGS) entry which is preliminary data.</text>
</comment>
<reference evidence="1 2" key="1">
    <citation type="journal article" date="2022" name="DNA Res.">
        <title>Chromosomal-level genome assembly of the orchid tree Bauhinia variegata (Leguminosae; Cercidoideae) supports the allotetraploid origin hypothesis of Bauhinia.</title>
        <authorList>
            <person name="Zhong Y."/>
            <person name="Chen Y."/>
            <person name="Zheng D."/>
            <person name="Pang J."/>
            <person name="Liu Y."/>
            <person name="Luo S."/>
            <person name="Meng S."/>
            <person name="Qian L."/>
            <person name="Wei D."/>
            <person name="Dai S."/>
            <person name="Zhou R."/>
        </authorList>
    </citation>
    <scope>NUCLEOTIDE SEQUENCE [LARGE SCALE GENOMIC DNA]</scope>
    <source>
        <strain evidence="1">BV-YZ2020</strain>
    </source>
</reference>
<organism evidence="1 2">
    <name type="scientific">Bauhinia variegata</name>
    <name type="common">Purple orchid tree</name>
    <name type="synonym">Phanera variegata</name>
    <dbReference type="NCBI Taxonomy" id="167791"/>
    <lineage>
        <taxon>Eukaryota</taxon>
        <taxon>Viridiplantae</taxon>
        <taxon>Streptophyta</taxon>
        <taxon>Embryophyta</taxon>
        <taxon>Tracheophyta</taxon>
        <taxon>Spermatophyta</taxon>
        <taxon>Magnoliopsida</taxon>
        <taxon>eudicotyledons</taxon>
        <taxon>Gunneridae</taxon>
        <taxon>Pentapetalae</taxon>
        <taxon>rosids</taxon>
        <taxon>fabids</taxon>
        <taxon>Fabales</taxon>
        <taxon>Fabaceae</taxon>
        <taxon>Cercidoideae</taxon>
        <taxon>Cercideae</taxon>
        <taxon>Bauhiniinae</taxon>
        <taxon>Bauhinia</taxon>
    </lineage>
</organism>
<sequence length="690" mass="79759">MPRMEDILNLPVQDPPCPEFSAAHINWVKVEGGRQGGDDIALIPFARVDDFVKGESSNAECPANFRVESRRKRPEGSITKPRVDGYLEYTLYWCSYGPEDYRESESGIENGANIKPASGKGSRPGRRHMMRGCLCHFTVKRLYNRPLIALIIYNQRKHVDKTGAPCHGILDKDAVGTRAMYAPRISDELRQKVMAMLYVGISLDDIIQHHTEVMQKQGGPQNRDDFLTRNDVRNMERIIRNSSHELLENDECSVKMWVQCHQKHVFYFQHNSGSVPFILGIQTDWQLQQMLHYGHNSSISFHSTFGSKKFKYPLCSLLVFDSSQNAIPVAWIITSSFVGKDIHKWIGLLSERVKSKDPRWRPNAIFLDDLSLDSSIIREAFQCRILLCVWHVRRAWIKKLLIKCCNFDVQREMFRHLGWILYCTRSGPNAMDAVEEFMQIFVDQCGFMDYFKHHWLSNLDKWINGIKSLPMAPPEPHAAIESYHLRLKSRLLKEHCANFWPRIDWLIHTLTTEFHSLCWLDQYSLETGYFENLRDNAFSTNAWYHALHIPDVDVILDEQNLRLAKVVSQTDRSLAYTVWNPGSEFSLCDCPWSRLGNLCKHVIKVATFCRSRQVARPLFAAQVYKQALLTLLHNPPDDPLVLDHTILHVARLQQDIKTLEDLSNSGLLQPLPPDFNCQMAENSLLFQRLH</sequence>
<evidence type="ECO:0000313" key="2">
    <source>
        <dbReference type="Proteomes" id="UP000828941"/>
    </source>
</evidence>
<proteinExistence type="predicted"/>
<protein>
    <submittedName>
        <fullName evidence="1">Uncharacterized protein</fullName>
    </submittedName>
</protein>
<name>A0ACB9LX82_BAUVA</name>
<keyword evidence="2" id="KW-1185">Reference proteome</keyword>
<dbReference type="EMBL" id="CM039435">
    <property type="protein sequence ID" value="KAI4316253.1"/>
    <property type="molecule type" value="Genomic_DNA"/>
</dbReference>
<accession>A0ACB9LX82</accession>
<gene>
    <name evidence="1" type="ORF">L6164_024250</name>
</gene>
<evidence type="ECO:0000313" key="1">
    <source>
        <dbReference type="EMBL" id="KAI4316253.1"/>
    </source>
</evidence>